<keyword evidence="4" id="KW-0902">Two-component regulatory system</keyword>
<dbReference type="GO" id="GO:0000160">
    <property type="term" value="P:phosphorelay signal transduction system"/>
    <property type="evidence" value="ECO:0007669"/>
    <property type="project" value="UniProtKB-KW"/>
</dbReference>
<name>A0A5R9GBM2_9BACL</name>
<reference evidence="11 12" key="1">
    <citation type="submission" date="2019-05" db="EMBL/GenBank/DDBJ databases">
        <authorList>
            <person name="Narsing Rao M.P."/>
            <person name="Li W.J."/>
        </authorList>
    </citation>
    <scope>NUCLEOTIDE SEQUENCE [LARGE SCALE GENOMIC DNA]</scope>
    <source>
        <strain evidence="11 12">SYSU_K30003</strain>
    </source>
</reference>
<sequence length="513" mass="60327">MYKVLLADDEILDLEGMKTFIPWEELGLEVVGAVNSGFAAWEIIDRQKIDILVTDVRMPNMTGLELARKAIDRWDRLRVIFVSGYQDFNYLKQALTLNAYNYVLKPMDDQELIESLRKVCNDLDIEKARLETERAYKQMAPIVKNEYLIQILEGESDRETQDALGREYSMDGLRWPVRVAVFEIDDMTWKPEQTDRFLYSVLTLCQERGFGWVCKLSRQRVAVLIEEGGELTILDEWVARMKGMLPFSVTIGVGGEVSAMPELQRTYREALQALDFKMFKGKGRWIDYEDTRGTEREEVRNLDIQLDSLFSSMANYELVNIHDELEQLFRFAHGLKSKFSIQNFAMFLIMKLNDYLRSQNEDMFQLLELDLAKLDILLQFETIDDIHSWLRRRVFEISEKLHTKSRGKHWKLVQEIIEYVGARLHENVTLRDVADYFSFSPNYLGHLFKEETGKNFSDTIIALRMERAAVLLKDTNLKIYEVADKVGYRYLPYFSRQFKETYGMKPMEYRRKS</sequence>
<dbReference type="AlphaFoldDB" id="A0A5R9GBM2"/>
<organism evidence="11 12">
    <name type="scientific">Paenibacillus antri</name>
    <dbReference type="NCBI Taxonomy" id="2582848"/>
    <lineage>
        <taxon>Bacteria</taxon>
        <taxon>Bacillati</taxon>
        <taxon>Bacillota</taxon>
        <taxon>Bacilli</taxon>
        <taxon>Bacillales</taxon>
        <taxon>Paenibacillaceae</taxon>
        <taxon>Paenibacillus</taxon>
    </lineage>
</organism>
<dbReference type="CDD" id="cd17536">
    <property type="entry name" value="REC_YesN-like"/>
    <property type="match status" value="1"/>
</dbReference>
<dbReference type="PROSITE" id="PS50110">
    <property type="entry name" value="RESPONSE_REGULATORY"/>
    <property type="match status" value="1"/>
</dbReference>
<evidence type="ECO:0000256" key="7">
    <source>
        <dbReference type="ARBA" id="ARBA00023163"/>
    </source>
</evidence>
<dbReference type="SUPFAM" id="SSF52172">
    <property type="entry name" value="CheY-like"/>
    <property type="match status" value="1"/>
</dbReference>
<feature type="modified residue" description="4-aspartylphosphate" evidence="8">
    <location>
        <position position="55"/>
    </location>
</feature>
<dbReference type="SMART" id="SM00342">
    <property type="entry name" value="HTH_ARAC"/>
    <property type="match status" value="1"/>
</dbReference>
<proteinExistence type="predicted"/>
<evidence type="ECO:0000259" key="9">
    <source>
        <dbReference type="PROSITE" id="PS01124"/>
    </source>
</evidence>
<keyword evidence="12" id="KW-1185">Reference proteome</keyword>
<keyword evidence="5" id="KW-0805">Transcription regulation</keyword>
<dbReference type="InterPro" id="IPR041522">
    <property type="entry name" value="CdaR_GGDEF"/>
</dbReference>
<dbReference type="Pfam" id="PF00072">
    <property type="entry name" value="Response_reg"/>
    <property type="match status" value="1"/>
</dbReference>
<evidence type="ECO:0000256" key="3">
    <source>
        <dbReference type="ARBA" id="ARBA00022553"/>
    </source>
</evidence>
<dbReference type="SUPFAM" id="SSF46689">
    <property type="entry name" value="Homeodomain-like"/>
    <property type="match status" value="2"/>
</dbReference>
<evidence type="ECO:0000256" key="2">
    <source>
        <dbReference type="ARBA" id="ARBA00022490"/>
    </source>
</evidence>
<keyword evidence="7" id="KW-0804">Transcription</keyword>
<evidence type="ECO:0000313" key="11">
    <source>
        <dbReference type="EMBL" id="TLS50778.1"/>
    </source>
</evidence>
<dbReference type="GO" id="GO:0003700">
    <property type="term" value="F:DNA-binding transcription factor activity"/>
    <property type="evidence" value="ECO:0007669"/>
    <property type="project" value="InterPro"/>
</dbReference>
<dbReference type="PRINTS" id="PR00032">
    <property type="entry name" value="HTHARAC"/>
</dbReference>
<dbReference type="Gene3D" id="1.10.10.60">
    <property type="entry name" value="Homeodomain-like"/>
    <property type="match status" value="2"/>
</dbReference>
<dbReference type="Gene3D" id="3.40.50.2300">
    <property type="match status" value="1"/>
</dbReference>
<protein>
    <submittedName>
        <fullName evidence="11">Response regulator</fullName>
    </submittedName>
</protein>
<dbReference type="OrthoDB" id="2666291at2"/>
<evidence type="ECO:0000256" key="4">
    <source>
        <dbReference type="ARBA" id="ARBA00023012"/>
    </source>
</evidence>
<evidence type="ECO:0000256" key="6">
    <source>
        <dbReference type="ARBA" id="ARBA00023125"/>
    </source>
</evidence>
<dbReference type="Pfam" id="PF17853">
    <property type="entry name" value="GGDEF_2"/>
    <property type="match status" value="1"/>
</dbReference>
<evidence type="ECO:0000256" key="1">
    <source>
        <dbReference type="ARBA" id="ARBA00004496"/>
    </source>
</evidence>
<dbReference type="InterPro" id="IPR011006">
    <property type="entry name" value="CheY-like_superfamily"/>
</dbReference>
<feature type="domain" description="Response regulatory" evidence="10">
    <location>
        <begin position="3"/>
        <end position="120"/>
    </location>
</feature>
<evidence type="ECO:0000256" key="5">
    <source>
        <dbReference type="ARBA" id="ARBA00023015"/>
    </source>
</evidence>
<feature type="domain" description="HTH araC/xylS-type" evidence="9">
    <location>
        <begin position="414"/>
        <end position="512"/>
    </location>
</feature>
<keyword evidence="3 8" id="KW-0597">Phosphoprotein</keyword>
<dbReference type="InterPro" id="IPR001789">
    <property type="entry name" value="Sig_transdc_resp-reg_receiver"/>
</dbReference>
<dbReference type="EMBL" id="VCIW01000013">
    <property type="protein sequence ID" value="TLS50778.1"/>
    <property type="molecule type" value="Genomic_DNA"/>
</dbReference>
<dbReference type="PANTHER" id="PTHR42713">
    <property type="entry name" value="HISTIDINE KINASE-RELATED"/>
    <property type="match status" value="1"/>
</dbReference>
<dbReference type="InterPro" id="IPR051552">
    <property type="entry name" value="HptR"/>
</dbReference>
<dbReference type="InterPro" id="IPR018060">
    <property type="entry name" value="HTH_AraC"/>
</dbReference>
<dbReference type="GO" id="GO:0043565">
    <property type="term" value="F:sequence-specific DNA binding"/>
    <property type="evidence" value="ECO:0007669"/>
    <property type="project" value="InterPro"/>
</dbReference>
<dbReference type="PROSITE" id="PS01124">
    <property type="entry name" value="HTH_ARAC_FAMILY_2"/>
    <property type="match status" value="1"/>
</dbReference>
<dbReference type="Proteomes" id="UP000309676">
    <property type="component" value="Unassembled WGS sequence"/>
</dbReference>
<dbReference type="InterPro" id="IPR020449">
    <property type="entry name" value="Tscrpt_reg_AraC-type_HTH"/>
</dbReference>
<comment type="caution">
    <text evidence="11">The sequence shown here is derived from an EMBL/GenBank/DDBJ whole genome shotgun (WGS) entry which is preliminary data.</text>
</comment>
<gene>
    <name evidence="11" type="ORF">FE782_18960</name>
</gene>
<keyword evidence="6" id="KW-0238">DNA-binding</keyword>
<dbReference type="InterPro" id="IPR018062">
    <property type="entry name" value="HTH_AraC-typ_CS"/>
</dbReference>
<dbReference type="PANTHER" id="PTHR42713:SF3">
    <property type="entry name" value="TRANSCRIPTIONAL REGULATORY PROTEIN HPTR"/>
    <property type="match status" value="1"/>
</dbReference>
<keyword evidence="2" id="KW-0963">Cytoplasm</keyword>
<evidence type="ECO:0000256" key="8">
    <source>
        <dbReference type="PROSITE-ProRule" id="PRU00169"/>
    </source>
</evidence>
<dbReference type="PROSITE" id="PS00041">
    <property type="entry name" value="HTH_ARAC_FAMILY_1"/>
    <property type="match status" value="1"/>
</dbReference>
<evidence type="ECO:0000313" key="12">
    <source>
        <dbReference type="Proteomes" id="UP000309676"/>
    </source>
</evidence>
<comment type="subcellular location">
    <subcellularLocation>
        <location evidence="1">Cytoplasm</location>
    </subcellularLocation>
</comment>
<dbReference type="InterPro" id="IPR009057">
    <property type="entry name" value="Homeodomain-like_sf"/>
</dbReference>
<dbReference type="Pfam" id="PF12833">
    <property type="entry name" value="HTH_18"/>
    <property type="match status" value="1"/>
</dbReference>
<dbReference type="SMART" id="SM00448">
    <property type="entry name" value="REC"/>
    <property type="match status" value="1"/>
</dbReference>
<accession>A0A5R9GBM2</accession>
<evidence type="ECO:0000259" key="10">
    <source>
        <dbReference type="PROSITE" id="PS50110"/>
    </source>
</evidence>
<dbReference type="GO" id="GO:0005737">
    <property type="term" value="C:cytoplasm"/>
    <property type="evidence" value="ECO:0007669"/>
    <property type="project" value="UniProtKB-SubCell"/>
</dbReference>
<dbReference type="RefSeq" id="WP_138195812.1">
    <property type="nucleotide sequence ID" value="NZ_VCIW01000013.1"/>
</dbReference>